<comment type="caution">
    <text evidence="15">The sequence shown here is derived from an EMBL/GenBank/DDBJ whole genome shotgun (WGS) entry which is preliminary data.</text>
</comment>
<comment type="subcellular location">
    <subcellularLocation>
        <location evidence="2">Membrane</location>
        <topology evidence="2">Multi-pass membrane protein</topology>
    </subcellularLocation>
</comment>
<dbReference type="Gene3D" id="1.10.287.130">
    <property type="match status" value="1"/>
</dbReference>
<keyword evidence="16" id="KW-1185">Reference proteome</keyword>
<gene>
    <name evidence="15" type="ORF">ACE1YR_01250</name>
</gene>
<dbReference type="Pfam" id="PF00512">
    <property type="entry name" value="HisKA"/>
    <property type="match status" value="1"/>
</dbReference>
<dbReference type="Gene3D" id="3.40.50.300">
    <property type="entry name" value="P-loop containing nucleotide triphosphate hydrolases"/>
    <property type="match status" value="1"/>
</dbReference>
<dbReference type="SUPFAM" id="SSF47384">
    <property type="entry name" value="Homodimeric domain of signal transducing histidine kinase"/>
    <property type="match status" value="1"/>
</dbReference>
<dbReference type="InterPro" id="IPR025201">
    <property type="entry name" value="KdpD_TM"/>
</dbReference>
<evidence type="ECO:0000256" key="8">
    <source>
        <dbReference type="ARBA" id="ARBA00022777"/>
    </source>
</evidence>
<keyword evidence="9" id="KW-0067">ATP-binding</keyword>
<protein>
    <recommendedName>
        <fullName evidence="3">histidine kinase</fullName>
        <ecNumber evidence="3">2.7.13.3</ecNumber>
    </recommendedName>
</protein>
<dbReference type="Pfam" id="PF13493">
    <property type="entry name" value="DUF4118"/>
    <property type="match status" value="1"/>
</dbReference>
<dbReference type="Gene3D" id="3.30.565.10">
    <property type="entry name" value="Histidine kinase-like ATPase, C-terminal domain"/>
    <property type="match status" value="1"/>
</dbReference>
<organism evidence="15 16">
    <name type="scientific">Pseudomonas boreofloridensis</name>
    <dbReference type="NCBI Taxonomy" id="3064348"/>
    <lineage>
        <taxon>Bacteria</taxon>
        <taxon>Pseudomonadati</taxon>
        <taxon>Pseudomonadota</taxon>
        <taxon>Gammaproteobacteria</taxon>
        <taxon>Pseudomonadales</taxon>
        <taxon>Pseudomonadaceae</taxon>
        <taxon>Pseudomonas</taxon>
    </lineage>
</organism>
<dbReference type="InterPro" id="IPR036890">
    <property type="entry name" value="HATPase_C_sf"/>
</dbReference>
<evidence type="ECO:0000256" key="7">
    <source>
        <dbReference type="ARBA" id="ARBA00022741"/>
    </source>
</evidence>
<dbReference type="SUPFAM" id="SSF52402">
    <property type="entry name" value="Adenine nucleotide alpha hydrolases-like"/>
    <property type="match status" value="1"/>
</dbReference>
<dbReference type="Gene3D" id="1.20.120.620">
    <property type="entry name" value="Backbone structure of the membrane domain of e. Coli histidine kinase receptor kdpd"/>
    <property type="match status" value="1"/>
</dbReference>
<dbReference type="Gene3D" id="3.30.450.40">
    <property type="match status" value="1"/>
</dbReference>
<dbReference type="SUPFAM" id="SSF55781">
    <property type="entry name" value="GAF domain-like"/>
    <property type="match status" value="1"/>
</dbReference>
<evidence type="ECO:0000256" key="13">
    <source>
        <dbReference type="SAM" id="Phobius"/>
    </source>
</evidence>
<dbReference type="SMART" id="SM00387">
    <property type="entry name" value="HATPase_c"/>
    <property type="match status" value="1"/>
</dbReference>
<evidence type="ECO:0000256" key="2">
    <source>
        <dbReference type="ARBA" id="ARBA00004141"/>
    </source>
</evidence>
<dbReference type="InterPro" id="IPR014729">
    <property type="entry name" value="Rossmann-like_a/b/a_fold"/>
</dbReference>
<keyword evidence="11" id="KW-0902">Two-component regulatory system</keyword>
<dbReference type="SMART" id="SM00388">
    <property type="entry name" value="HisKA"/>
    <property type="match status" value="1"/>
</dbReference>
<feature type="transmembrane region" description="Helical" evidence="13">
    <location>
        <begin position="436"/>
        <end position="454"/>
    </location>
</feature>
<dbReference type="CDD" id="cd00082">
    <property type="entry name" value="HisKA"/>
    <property type="match status" value="1"/>
</dbReference>
<dbReference type="EC" id="2.7.13.3" evidence="3"/>
<evidence type="ECO:0000256" key="12">
    <source>
        <dbReference type="ARBA" id="ARBA00023136"/>
    </source>
</evidence>
<evidence type="ECO:0000256" key="4">
    <source>
        <dbReference type="ARBA" id="ARBA00022553"/>
    </source>
</evidence>
<keyword evidence="5" id="KW-0808">Transferase</keyword>
<dbReference type="InterPro" id="IPR003661">
    <property type="entry name" value="HisK_dim/P_dom"/>
</dbReference>
<dbReference type="Gene3D" id="3.40.50.620">
    <property type="entry name" value="HUPs"/>
    <property type="match status" value="1"/>
</dbReference>
<dbReference type="InterPro" id="IPR003852">
    <property type="entry name" value="Sig_transdc_His_kinase_KdpD_N"/>
</dbReference>
<name>A0ABV4Z4C7_9PSED</name>
<evidence type="ECO:0000256" key="1">
    <source>
        <dbReference type="ARBA" id="ARBA00000085"/>
    </source>
</evidence>
<dbReference type="EMBL" id="JBHFXX010000001">
    <property type="protein sequence ID" value="MFB3799063.1"/>
    <property type="molecule type" value="Genomic_DNA"/>
</dbReference>
<keyword evidence="8" id="KW-0418">Kinase</keyword>
<feature type="transmembrane region" description="Helical" evidence="13">
    <location>
        <begin position="466"/>
        <end position="484"/>
    </location>
</feature>
<dbReference type="InterPro" id="IPR052023">
    <property type="entry name" value="Histidine_kinase_KdpD"/>
</dbReference>
<dbReference type="RefSeq" id="WP_304482614.1">
    <property type="nucleotide sequence ID" value="NZ_JAUQOQ010000001.1"/>
</dbReference>
<evidence type="ECO:0000256" key="6">
    <source>
        <dbReference type="ARBA" id="ARBA00022692"/>
    </source>
</evidence>
<dbReference type="InterPro" id="IPR027417">
    <property type="entry name" value="P-loop_NTPase"/>
</dbReference>
<dbReference type="InterPro" id="IPR038318">
    <property type="entry name" value="KdpD_sf"/>
</dbReference>
<dbReference type="InterPro" id="IPR003594">
    <property type="entry name" value="HATPase_dom"/>
</dbReference>
<dbReference type="Proteomes" id="UP001577047">
    <property type="component" value="Unassembled WGS sequence"/>
</dbReference>
<keyword evidence="4" id="KW-0597">Phosphoprotein</keyword>
<evidence type="ECO:0000313" key="16">
    <source>
        <dbReference type="Proteomes" id="UP001577047"/>
    </source>
</evidence>
<sequence>MSNSTRADALLAGLPRAGRGRLKVFLGAAPGVGKTYAMLQAAHAQQRQGVRVLAAVVETHGRSETEALLGGLPQQPLLRSEYRGVTLEEMDLDALLQAAPPLALVDELAHSNAPGSRHAKRWQDVQELLAAGIDVYTTVNVQHLESLNDKVRDITGVQVRETVPDWVLQEAFELVLIDLPPRELLERLREGKVYVPEQARAAIDAFFSQTNLTALRELAMQTAAAQVDADLAHGYRQRGEQAPALRGRLLVGIDGDAQAERLVRHASRVAQRRHLPWSAVHVDNGRLPDEGARQRLQAAQQLAERLGGEVVVLRAGEVARTLVQHALERRASLVLVGQSQDRLRRRVFGAGVAVRLLRDSRGLEINVLDRDDLPPPTRAAVKRIWHWRHYLLALLATGLASALAWGVSSVLALPNISLVFLAAVLLVAVRSSLGPALACAALSFLSYDFLFIPPSFSLSIQREEDVLTLVFFLLMAALTGNLAARQRRQLQALRDTQAETRQLLDLSRRLTVATDRQAVFNAAGQYLGGSQGIDVCVLERDADGLLQVASGAPQTFSDNERAAADWAWQHGQAAGQGSDTLPNGRWWWWPLAVDEAPLALLGVRASGGETLSAQRRRVLTALAEPLAQALARARLGEQLEAARLQGETEQLRSALLASVSHDLRTPLTAMRGSIDSLLALGEAIPLDDRRELLEGTRNEAERLDRYIQNLLDMTRLGHGSLKLARDWVAPGDIVGSALARLHAVLAPLQVHTDVPAELPLLFVHAALIEQALVNVLENAARFSPVGGRLELRLRVEDAQLCLAVADQGPGIPPAERSKIFDMFYTAARGDRGGQGTGLGLAICQGMIGAHGGSIRVGEGIDGQGTCITLCLPLPPQPDSDSDAP</sequence>
<keyword evidence="7" id="KW-0547">Nucleotide-binding</keyword>
<dbReference type="PROSITE" id="PS50109">
    <property type="entry name" value="HIS_KIN"/>
    <property type="match status" value="1"/>
</dbReference>
<evidence type="ECO:0000256" key="11">
    <source>
        <dbReference type="ARBA" id="ARBA00023012"/>
    </source>
</evidence>
<dbReference type="InterPro" id="IPR004358">
    <property type="entry name" value="Sig_transdc_His_kin-like_C"/>
</dbReference>
<evidence type="ECO:0000313" key="15">
    <source>
        <dbReference type="EMBL" id="MFB3799063.1"/>
    </source>
</evidence>
<keyword evidence="6 13" id="KW-0812">Transmembrane</keyword>
<reference evidence="15 16" key="1">
    <citation type="submission" date="2024-09" db="EMBL/GenBank/DDBJ databases">
        <authorList>
            <person name="Fullem K."/>
        </authorList>
    </citation>
    <scope>NUCLEOTIDE SEQUENCE [LARGE SCALE GENOMIC DNA]</scope>
    <source>
        <strain evidence="16">K1(2024)</strain>
    </source>
</reference>
<dbReference type="SUPFAM" id="SSF52540">
    <property type="entry name" value="P-loop containing nucleoside triphosphate hydrolases"/>
    <property type="match status" value="1"/>
</dbReference>
<comment type="catalytic activity">
    <reaction evidence="1">
        <text>ATP + protein L-histidine = ADP + protein N-phospho-L-histidine.</text>
        <dbReference type="EC" id="2.7.13.3"/>
    </reaction>
</comment>
<accession>A0ABV4Z4C7</accession>
<evidence type="ECO:0000256" key="3">
    <source>
        <dbReference type="ARBA" id="ARBA00012438"/>
    </source>
</evidence>
<keyword evidence="10 13" id="KW-1133">Transmembrane helix</keyword>
<dbReference type="InterPro" id="IPR005467">
    <property type="entry name" value="His_kinase_dom"/>
</dbReference>
<feature type="domain" description="Histidine kinase" evidence="14">
    <location>
        <begin position="658"/>
        <end position="875"/>
    </location>
</feature>
<dbReference type="SUPFAM" id="SSF55874">
    <property type="entry name" value="ATPase domain of HSP90 chaperone/DNA topoisomerase II/histidine kinase"/>
    <property type="match status" value="1"/>
</dbReference>
<dbReference type="InterPro" id="IPR036097">
    <property type="entry name" value="HisK_dim/P_sf"/>
</dbReference>
<dbReference type="InterPro" id="IPR029016">
    <property type="entry name" value="GAF-like_dom_sf"/>
</dbReference>
<dbReference type="InterPro" id="IPR006016">
    <property type="entry name" value="UspA"/>
</dbReference>
<evidence type="ECO:0000256" key="10">
    <source>
        <dbReference type="ARBA" id="ARBA00022989"/>
    </source>
</evidence>
<dbReference type="Pfam" id="PF00582">
    <property type="entry name" value="Usp"/>
    <property type="match status" value="1"/>
</dbReference>
<evidence type="ECO:0000256" key="5">
    <source>
        <dbReference type="ARBA" id="ARBA00022679"/>
    </source>
</evidence>
<dbReference type="PANTHER" id="PTHR45569:SF1">
    <property type="entry name" value="SENSOR PROTEIN KDPD"/>
    <property type="match status" value="1"/>
</dbReference>
<dbReference type="CDD" id="cd00075">
    <property type="entry name" value="HATPase"/>
    <property type="match status" value="1"/>
</dbReference>
<dbReference type="Pfam" id="PF02518">
    <property type="entry name" value="HATPase_c"/>
    <property type="match status" value="1"/>
</dbReference>
<keyword evidence="12 13" id="KW-0472">Membrane</keyword>
<dbReference type="PANTHER" id="PTHR45569">
    <property type="entry name" value="SENSOR PROTEIN KDPD"/>
    <property type="match status" value="1"/>
</dbReference>
<dbReference type="Pfam" id="PF02702">
    <property type="entry name" value="KdpD"/>
    <property type="match status" value="1"/>
</dbReference>
<dbReference type="PRINTS" id="PR00344">
    <property type="entry name" value="BCTRLSENSOR"/>
</dbReference>
<proteinExistence type="predicted"/>
<evidence type="ECO:0000259" key="14">
    <source>
        <dbReference type="PROSITE" id="PS50109"/>
    </source>
</evidence>
<feature type="transmembrane region" description="Helical" evidence="13">
    <location>
        <begin position="411"/>
        <end position="429"/>
    </location>
</feature>
<evidence type="ECO:0000256" key="9">
    <source>
        <dbReference type="ARBA" id="ARBA00022840"/>
    </source>
</evidence>